<reference evidence="1" key="1">
    <citation type="submission" date="2023-10" db="EMBL/GenBank/DDBJ databases">
        <title>Genome assembly of Pristionchus species.</title>
        <authorList>
            <person name="Yoshida K."/>
            <person name="Sommer R.J."/>
        </authorList>
    </citation>
    <scope>NUCLEOTIDE SEQUENCE</scope>
    <source>
        <strain evidence="1">RS5133</strain>
    </source>
</reference>
<dbReference type="InterPro" id="IPR016024">
    <property type="entry name" value="ARM-type_fold"/>
</dbReference>
<dbReference type="SUPFAM" id="SSF48371">
    <property type="entry name" value="ARM repeat"/>
    <property type="match status" value="1"/>
</dbReference>
<evidence type="ECO:0000313" key="2">
    <source>
        <dbReference type="Proteomes" id="UP001432322"/>
    </source>
</evidence>
<sequence>AMTVSIPDLRAQLSFPSITLQAEAFSSLVLSLKSSKDAKERGDLIVLFWDCLSLYGPVVSRWTCSSIDELVEEGILPRDESLIRDCLRGISDQSFIGRKEIVRTILRHAADVLKAGLEIQTICVAAADDVIDVMMERGLQQDELLSAGCLLGMRDRWSDIPHPYLSRIEWNEERIDVMEDILDVDSLWRAVVGRSEEKRETQLRFIAHLPSSSLLSLDLTSICPIQLGSLLSQYPQLVMNDSLQPHPALLPGLLEICGVERELAKVPCGGASVDVNNKAKKLVVLSQQIGNAMQKRGREEEGKKEEKGLSGIVKWLIEDEKRLKQWMDRGIKVDFVPSIDTLCTLSALLPYASKSCPDETMKLLVSIAERSSGLANTVFLLCLTLLTRSWIEGIERRKVMETIAGTVTHRTMVSPVLKILSMMCQSASDRIQAIDLMGGIVERYPTSIGELLSPLTSISESDDIEWAREKLKLIKRICVASDESDAHLSTMTELLKKGGRLMGSTVEVVTELCRMEELQLTPVAAQIREKTKNGLDIEALAAFVTLLAAAATVEEEEEIQAKFASEISTFISNPSTVVRTAAWRALAQFPIGLVIVRKEEEEVSVVMQKSLERFKPEEADDEEKKAFTELLHAMLQVDVEELPRPLYTTRAVREDDLLSSLLPLLIPSLSSLDSLTTLCLFRPICNGQPQDKRLQYSLSLYRTLLAQSTMPEDGRERLRWMAGWRDATKSILFLLEPTLDESGGDARALCRERINDELKRSLISSSSSLPTVCVVLTTLIGLGRGEGEVSTFSSFFSSAVTFIQMATDDKFKPRIQPIFQVSISSCIRSPSFTRSLLSLISISSPPSLLSFFDLPIGKKEDCHWLAFDGIPKKLIDRLMGSSSEKLCESVSVTDVRLIAAALGVDSVTVEIVEDEMERREDNEIGRKIEECNGEKDIEDIFSLFCSLSMSLQQEWRPRLKRRMERIARDGKDSIHLSLLRSLSFYSLLIASLNSSRSHNLPSNYDYLPKGSLLKIIMESILASGKIENTFPMVASLVGVKRKDARFLPPIDCSFLLPYEIEHGDTVLRIIVQQGDLKQLYRILSLWSDRGSNKCSREEMRGLGESMGMIVNVMEERIIGKVVEMLMEASKSDETLLDFVVPLMECNIVHDTVLSSLRPLNTVFDLDQLILRKFKGFQRTDGRLGWLFEALVESCRCDINSMKKLVEILKGRGSMWKNGAASVLLFSISSRSATEIGEKIVEILNVVNLTRNERGDRRETLSHLWEILTVFILAARSESIHFPLWKEDGEIPHGLNDLMRRAINRYLRGISKEKTSLSAQIAIFATECLDQMLSVDEESKFTSHSLLVFIRLLIKFDRSHRLQQSLIRSLNWNKICEV</sequence>
<proteinExistence type="predicted"/>
<comment type="caution">
    <text evidence="1">The sequence shown here is derived from an EMBL/GenBank/DDBJ whole genome shotgun (WGS) entry which is preliminary data.</text>
</comment>
<organism evidence="1 2">
    <name type="scientific">Pristionchus fissidentatus</name>
    <dbReference type="NCBI Taxonomy" id="1538716"/>
    <lineage>
        <taxon>Eukaryota</taxon>
        <taxon>Metazoa</taxon>
        <taxon>Ecdysozoa</taxon>
        <taxon>Nematoda</taxon>
        <taxon>Chromadorea</taxon>
        <taxon>Rhabditida</taxon>
        <taxon>Rhabditina</taxon>
        <taxon>Diplogasteromorpha</taxon>
        <taxon>Diplogasteroidea</taxon>
        <taxon>Neodiplogasteridae</taxon>
        <taxon>Pristionchus</taxon>
    </lineage>
</organism>
<gene>
    <name evidence="1" type="ORF">PFISCL1PPCAC_1752</name>
</gene>
<protein>
    <submittedName>
        <fullName evidence="1">Uncharacterized protein</fullName>
    </submittedName>
</protein>
<evidence type="ECO:0000313" key="1">
    <source>
        <dbReference type="EMBL" id="GMT10455.1"/>
    </source>
</evidence>
<accession>A0AAV5UY33</accession>
<dbReference type="Proteomes" id="UP001432322">
    <property type="component" value="Unassembled WGS sequence"/>
</dbReference>
<keyword evidence="2" id="KW-1185">Reference proteome</keyword>
<name>A0AAV5UY33_9BILA</name>
<dbReference type="EMBL" id="BTSY01000001">
    <property type="protein sequence ID" value="GMT10455.1"/>
    <property type="molecule type" value="Genomic_DNA"/>
</dbReference>
<feature type="non-terminal residue" evidence="1">
    <location>
        <position position="1"/>
    </location>
</feature>